<reference evidence="1" key="1">
    <citation type="submission" date="2022-02" db="EMBL/GenBank/DDBJ databases">
        <title>Plant Genome Project.</title>
        <authorList>
            <person name="Zhang R.-G."/>
        </authorList>
    </citation>
    <scope>NUCLEOTIDE SEQUENCE</scope>
    <source>
        <strain evidence="1">AT1</strain>
    </source>
</reference>
<sequence>MDQYNFSFPDSWLVGNDVANDIPCGERSSYAGRDYTAEFTTDQIFETRTAMVDWVRRVGKENGFVIVISKSASIKGNKMPKCMLICEKGGLYKPPREGYLMQRNTVTKKCDCPFKLRGIPQPPDGVMWSLEVVKGIRSIYNMKARYKKEQLGGLSHSGYILNELNEKQYIYDYLTNEHTNEITDILWVHPRSLELLVNFPSVLIIDATYKSNEYRIPLLEVVGITSTMKTYSLMFAYLNNETKERLIWALDTLKRWMVGQGVALPSVIVSDRDLALLGAIGICFPFAQHILCIWHINQCVMKKCRPMLGTRWDEFSDAWQVLIHSSTPISLQQRWIAMCGEFEQYSNAMQYLCDTWLGPYKERFVAAYINQFMHLGSNSSQSVLLNCKAESAHARLKQYLGDTMSSLQTSFQKIEKMLTSQFADIQGSFQKSLNIPRHRHLHEGIYSEIIDRISLKAMNLIHKQAERTDNETGLCFCKIKKTHGLPCFHDIALYRSVDRPIPLSSIHPHWSMLSMHAQRHTDEGARADRAAQLIERLNEMDSDSRESMMDRFLNMADPSRCTVRPPAYNTEHMSRPTGRDGQSRGHIPSFTVSTSESPASRIPISRRSNGRDHLVEKFPQQYQRYISHCVDVQPDGHCGFRAIAAQVYGSEDGWAQVR</sequence>
<evidence type="ECO:0000313" key="1">
    <source>
        <dbReference type="EMBL" id="KAI8572369.1"/>
    </source>
</evidence>
<dbReference type="EMBL" id="CM046388">
    <property type="protein sequence ID" value="KAI8572369.1"/>
    <property type="molecule type" value="Genomic_DNA"/>
</dbReference>
<gene>
    <name evidence="1" type="ORF">RHMOL_Rhmol01G0193000</name>
</gene>
<comment type="caution">
    <text evidence="1">The sequence shown here is derived from an EMBL/GenBank/DDBJ whole genome shotgun (WGS) entry which is preliminary data.</text>
</comment>
<proteinExistence type="predicted"/>
<name>A0ACC0Q4T3_RHOML</name>
<organism evidence="1 2">
    <name type="scientific">Rhododendron molle</name>
    <name type="common">Chinese azalea</name>
    <name type="synonym">Azalea mollis</name>
    <dbReference type="NCBI Taxonomy" id="49168"/>
    <lineage>
        <taxon>Eukaryota</taxon>
        <taxon>Viridiplantae</taxon>
        <taxon>Streptophyta</taxon>
        <taxon>Embryophyta</taxon>
        <taxon>Tracheophyta</taxon>
        <taxon>Spermatophyta</taxon>
        <taxon>Magnoliopsida</taxon>
        <taxon>eudicotyledons</taxon>
        <taxon>Gunneridae</taxon>
        <taxon>Pentapetalae</taxon>
        <taxon>asterids</taxon>
        <taxon>Ericales</taxon>
        <taxon>Ericaceae</taxon>
        <taxon>Ericoideae</taxon>
        <taxon>Rhodoreae</taxon>
        <taxon>Rhododendron</taxon>
    </lineage>
</organism>
<protein>
    <submittedName>
        <fullName evidence="1">Uncharacterized protein</fullName>
    </submittedName>
</protein>
<keyword evidence="2" id="KW-1185">Reference proteome</keyword>
<accession>A0ACC0Q4T3</accession>
<evidence type="ECO:0000313" key="2">
    <source>
        <dbReference type="Proteomes" id="UP001062846"/>
    </source>
</evidence>
<dbReference type="Proteomes" id="UP001062846">
    <property type="component" value="Chromosome 1"/>
</dbReference>